<dbReference type="InterPro" id="IPR001173">
    <property type="entry name" value="Glyco_trans_2-like"/>
</dbReference>
<dbReference type="Gene3D" id="3.90.550.10">
    <property type="entry name" value="Spore Coat Polysaccharide Biosynthesis Protein SpsA, Chain A"/>
    <property type="match status" value="1"/>
</dbReference>
<dbReference type="Gene3D" id="1.25.40.10">
    <property type="entry name" value="Tetratricopeptide repeat domain"/>
    <property type="match status" value="1"/>
</dbReference>
<evidence type="ECO:0000313" key="4">
    <source>
        <dbReference type="Proteomes" id="UP000643405"/>
    </source>
</evidence>
<feature type="compositionally biased region" description="Polar residues" evidence="1">
    <location>
        <begin position="1"/>
        <end position="10"/>
    </location>
</feature>
<comment type="caution">
    <text evidence="3">The sequence shown here is derived from an EMBL/GenBank/DDBJ whole genome shotgun (WGS) entry which is preliminary data.</text>
</comment>
<evidence type="ECO:0000313" key="3">
    <source>
        <dbReference type="EMBL" id="MBD0415203.1"/>
    </source>
</evidence>
<name>A0A8J6PJ63_9HYPH</name>
<dbReference type="InterPro" id="IPR011990">
    <property type="entry name" value="TPR-like_helical_dom_sf"/>
</dbReference>
<dbReference type="AlphaFoldDB" id="A0A8J6PJ63"/>
<dbReference type="Pfam" id="PF00535">
    <property type="entry name" value="Glycos_transf_2"/>
    <property type="match status" value="1"/>
</dbReference>
<protein>
    <submittedName>
        <fullName evidence="3">Glycosyltransferase family 2 protein</fullName>
    </submittedName>
</protein>
<organism evidence="3 4">
    <name type="scientific">Oryzicola mucosus</name>
    <dbReference type="NCBI Taxonomy" id="2767425"/>
    <lineage>
        <taxon>Bacteria</taxon>
        <taxon>Pseudomonadati</taxon>
        <taxon>Pseudomonadota</taxon>
        <taxon>Alphaproteobacteria</taxon>
        <taxon>Hyphomicrobiales</taxon>
        <taxon>Phyllobacteriaceae</taxon>
        <taxon>Oryzicola</taxon>
    </lineage>
</organism>
<dbReference type="GO" id="GO:0016758">
    <property type="term" value="F:hexosyltransferase activity"/>
    <property type="evidence" value="ECO:0007669"/>
    <property type="project" value="UniProtKB-ARBA"/>
</dbReference>
<dbReference type="RefSeq" id="WP_188164643.1">
    <property type="nucleotide sequence ID" value="NZ_JACVVX010000003.1"/>
</dbReference>
<feature type="domain" description="Glycosyltransferase 2-like" evidence="2">
    <location>
        <begin position="533"/>
        <end position="657"/>
    </location>
</feature>
<evidence type="ECO:0000259" key="2">
    <source>
        <dbReference type="Pfam" id="PF00535"/>
    </source>
</evidence>
<dbReference type="InterPro" id="IPR029044">
    <property type="entry name" value="Nucleotide-diphossugar_trans"/>
</dbReference>
<reference evidence="3" key="1">
    <citation type="submission" date="2020-09" db="EMBL/GenBank/DDBJ databases">
        <title>Genome seq and assembly of Tianweitania sp.</title>
        <authorList>
            <person name="Chhetri G."/>
        </authorList>
    </citation>
    <scope>NUCLEOTIDE SEQUENCE</scope>
    <source>
        <strain evidence="3">Rool2</strain>
    </source>
</reference>
<dbReference type="SUPFAM" id="SSF53448">
    <property type="entry name" value="Nucleotide-diphospho-sugar transferases"/>
    <property type="match status" value="1"/>
</dbReference>
<sequence>MNLLSRSFSVSYPLDDDSSSEDHEAQDRGSLRLSNSLRVVAKNWKDLSAIRVAPSAAPSQGSSLQWRGLASYVRLYLDISSLGKLSGCNYTLACELVLSLVPSGEPVQCDWIALLRRDASGAFLFHRKIEDRVRFAPGDTQRRWAVQLTSEEMQKAGSLFIAIHCSAAEAQFSLEHFGIRAQSLETQQAAFTTWVSGIVEGWTRSDEATLYFSPATGGVDPDVSPPLNFGRFSRMSPAVPDVQGAVAAYVVSRGDLVAYLDLTCLPAGLRPPEAIALADPQGSVSPLMAEWLHERGKVELLWMLGDGVGGPQLSEPARHAFALYGARALLDINAVESAYQGLLETTGDNIHFQAMPPAVRRKMRLSFVRACVRSGRPREAEQILREMLLADPLDWECYFQLATIAVDVGSASRQTNLQIADALNQKLSTAMLVVILEDLLARGRFDEAWVRALRELKLRGERGRELWLTLGNIHLARGDLRSWSASVRRLFAEMELAEPEFHIFRDPAEDVFHRLEVSANLPEPVQTQDDLISVVMTTYNAEHTVKRAVRSVLAQSYKNLRLIIVDDCSTDDTMALLRHLQTQDSRIEILQTPFNVGTYCAKNMALERFESDYFTFHDSDDWMHPERLAIHHRYMKEAPHVLCTTSRWYRMDTRGIAIPRQGGGYLHDNPGSAFFHKSVIERIGYFDSVRVGADTELAGRIRRCFGSASVQIIAKPLAIGLHHSASLTRSGATAFDEYRYSALRVAYWESWIEWQRRTASKGGGADDFYIPFPHHIRSFPAPAGIVPERVAELEPAGKPKEIGRLRAVS</sequence>
<dbReference type="PANTHER" id="PTHR22916:SF3">
    <property type="entry name" value="UDP-GLCNAC:BETAGAL BETA-1,3-N-ACETYLGLUCOSAMINYLTRANSFERASE-LIKE PROTEIN 1"/>
    <property type="match status" value="1"/>
</dbReference>
<feature type="region of interest" description="Disordered" evidence="1">
    <location>
        <begin position="1"/>
        <end position="29"/>
    </location>
</feature>
<dbReference type="Proteomes" id="UP000643405">
    <property type="component" value="Unassembled WGS sequence"/>
</dbReference>
<proteinExistence type="predicted"/>
<accession>A0A8J6PJ63</accession>
<feature type="compositionally biased region" description="Basic and acidic residues" evidence="1">
    <location>
        <begin position="20"/>
        <end position="29"/>
    </location>
</feature>
<dbReference type="EMBL" id="JACVVX010000003">
    <property type="protein sequence ID" value="MBD0415203.1"/>
    <property type="molecule type" value="Genomic_DNA"/>
</dbReference>
<gene>
    <name evidence="3" type="ORF">ICI42_11105</name>
</gene>
<keyword evidence="4" id="KW-1185">Reference proteome</keyword>
<evidence type="ECO:0000256" key="1">
    <source>
        <dbReference type="SAM" id="MobiDB-lite"/>
    </source>
</evidence>
<dbReference type="PANTHER" id="PTHR22916">
    <property type="entry name" value="GLYCOSYLTRANSFERASE"/>
    <property type="match status" value="1"/>
</dbReference>
<dbReference type="CDD" id="cd00761">
    <property type="entry name" value="Glyco_tranf_GTA_type"/>
    <property type="match status" value="1"/>
</dbReference>